<name>A0AA35NWI5_9SAUR</name>
<feature type="compositionally biased region" description="Basic and acidic residues" evidence="1">
    <location>
        <begin position="29"/>
        <end position="44"/>
    </location>
</feature>
<proteinExistence type="predicted"/>
<organism evidence="2 3">
    <name type="scientific">Podarcis lilfordi</name>
    <name type="common">Lilford's wall lizard</name>
    <dbReference type="NCBI Taxonomy" id="74358"/>
    <lineage>
        <taxon>Eukaryota</taxon>
        <taxon>Metazoa</taxon>
        <taxon>Chordata</taxon>
        <taxon>Craniata</taxon>
        <taxon>Vertebrata</taxon>
        <taxon>Euteleostomi</taxon>
        <taxon>Lepidosauria</taxon>
        <taxon>Squamata</taxon>
        <taxon>Bifurcata</taxon>
        <taxon>Unidentata</taxon>
        <taxon>Episquamata</taxon>
        <taxon>Laterata</taxon>
        <taxon>Lacertibaenia</taxon>
        <taxon>Lacertidae</taxon>
        <taxon>Podarcis</taxon>
    </lineage>
</organism>
<accession>A0AA35NWI5</accession>
<evidence type="ECO:0000313" key="2">
    <source>
        <dbReference type="EMBL" id="CAI5766811.1"/>
    </source>
</evidence>
<reference evidence="2" key="1">
    <citation type="submission" date="2022-12" db="EMBL/GenBank/DDBJ databases">
        <authorList>
            <person name="Alioto T."/>
            <person name="Alioto T."/>
            <person name="Gomez Garrido J."/>
        </authorList>
    </citation>
    <scope>NUCLEOTIDE SEQUENCE</scope>
</reference>
<sequence>MARVLKELAGAKILENLEETKLRAPWGPQDRKKQVRVRESREPEVGGTLGAGIRNSRGSHHSICKEYNLVLLLLNRNQQDKKLLPICNNGMCLHGSSLIKLKLEISG</sequence>
<dbReference type="AlphaFoldDB" id="A0AA35NWI5"/>
<dbReference type="Proteomes" id="UP001178461">
    <property type="component" value="Chromosome 2"/>
</dbReference>
<feature type="region of interest" description="Disordered" evidence="1">
    <location>
        <begin position="25"/>
        <end position="53"/>
    </location>
</feature>
<protein>
    <submittedName>
        <fullName evidence="2">Uncharacterized protein</fullName>
    </submittedName>
</protein>
<evidence type="ECO:0000256" key="1">
    <source>
        <dbReference type="SAM" id="MobiDB-lite"/>
    </source>
</evidence>
<keyword evidence="3" id="KW-1185">Reference proteome</keyword>
<evidence type="ECO:0000313" key="3">
    <source>
        <dbReference type="Proteomes" id="UP001178461"/>
    </source>
</evidence>
<dbReference type="EMBL" id="OX395127">
    <property type="protein sequence ID" value="CAI5766811.1"/>
    <property type="molecule type" value="Genomic_DNA"/>
</dbReference>
<gene>
    <name evidence="2" type="ORF">PODLI_1B030397</name>
</gene>